<evidence type="ECO:0000313" key="11">
    <source>
        <dbReference type="EMBL" id="RZT39580.1"/>
    </source>
</evidence>
<dbReference type="PANTHER" id="PTHR43547:SF2">
    <property type="entry name" value="HYBRID SIGNAL TRANSDUCTION HISTIDINE KINASE C"/>
    <property type="match status" value="1"/>
</dbReference>
<evidence type="ECO:0000259" key="9">
    <source>
        <dbReference type="PROSITE" id="PS50110"/>
    </source>
</evidence>
<evidence type="ECO:0000256" key="4">
    <source>
        <dbReference type="ARBA" id="ARBA00022553"/>
    </source>
</evidence>
<dbReference type="InterPro" id="IPR011006">
    <property type="entry name" value="CheY-like_superfamily"/>
</dbReference>
<evidence type="ECO:0000256" key="6">
    <source>
        <dbReference type="ARBA" id="ARBA00022777"/>
    </source>
</evidence>
<comment type="catalytic activity">
    <reaction evidence="1">
        <text>ATP + protein L-histidine = ADP + protein N-phospho-L-histidine.</text>
        <dbReference type="EC" id="2.7.13.3"/>
    </reaction>
</comment>
<dbReference type="SMART" id="SM00448">
    <property type="entry name" value="REC"/>
    <property type="match status" value="1"/>
</dbReference>
<dbReference type="InterPro" id="IPR005467">
    <property type="entry name" value="His_kinase_dom"/>
</dbReference>
<feature type="domain" description="PAC" evidence="10">
    <location>
        <begin position="236"/>
        <end position="288"/>
    </location>
</feature>
<keyword evidence="5" id="KW-0808">Transferase</keyword>
<name>A0A4Q7S358_9BURK</name>
<protein>
    <recommendedName>
        <fullName evidence="3">histidine kinase</fullName>
        <ecNumber evidence="3">2.7.13.3</ecNumber>
    </recommendedName>
</protein>
<dbReference type="Proteomes" id="UP000291078">
    <property type="component" value="Unassembled WGS sequence"/>
</dbReference>
<dbReference type="GO" id="GO:0005886">
    <property type="term" value="C:plasma membrane"/>
    <property type="evidence" value="ECO:0007669"/>
    <property type="project" value="UniProtKB-SubCell"/>
</dbReference>
<dbReference type="Pfam" id="PF02518">
    <property type="entry name" value="HATPase_c"/>
    <property type="match status" value="1"/>
</dbReference>
<comment type="subcellular location">
    <subcellularLocation>
        <location evidence="2">Cell inner membrane</location>
        <topology evidence="2">Multi-pass membrane protein</topology>
    </subcellularLocation>
</comment>
<feature type="domain" description="Response regulatory" evidence="9">
    <location>
        <begin position="532"/>
        <end position="646"/>
    </location>
</feature>
<dbReference type="Pfam" id="PF00072">
    <property type="entry name" value="Response_reg"/>
    <property type="match status" value="1"/>
</dbReference>
<dbReference type="PRINTS" id="PR00344">
    <property type="entry name" value="BCTRLSENSOR"/>
</dbReference>
<dbReference type="PANTHER" id="PTHR43547">
    <property type="entry name" value="TWO-COMPONENT HISTIDINE KINASE"/>
    <property type="match status" value="1"/>
</dbReference>
<dbReference type="SMART" id="SM00086">
    <property type="entry name" value="PAC"/>
    <property type="match status" value="2"/>
</dbReference>
<reference evidence="11 12" key="1">
    <citation type="journal article" date="2015" name="Stand. Genomic Sci.">
        <title>Genomic Encyclopedia of Bacterial and Archaeal Type Strains, Phase III: the genomes of soil and plant-associated and newly described type strains.</title>
        <authorList>
            <person name="Whitman W.B."/>
            <person name="Woyke T."/>
            <person name="Klenk H.P."/>
            <person name="Zhou Y."/>
            <person name="Lilburn T.G."/>
            <person name="Beck B.J."/>
            <person name="De Vos P."/>
            <person name="Vandamme P."/>
            <person name="Eisen J.A."/>
            <person name="Garrity G."/>
            <person name="Hugenholtz P."/>
            <person name="Kyrpides N.C."/>
        </authorList>
    </citation>
    <scope>NUCLEOTIDE SEQUENCE [LARGE SCALE GENOMIC DNA]</scope>
    <source>
        <strain evidence="11 12">ASC-9842</strain>
    </source>
</reference>
<dbReference type="InterPro" id="IPR013656">
    <property type="entry name" value="PAS_4"/>
</dbReference>
<dbReference type="InterPro" id="IPR001789">
    <property type="entry name" value="Sig_transdc_resp-reg_receiver"/>
</dbReference>
<dbReference type="Gene3D" id="3.30.565.10">
    <property type="entry name" value="Histidine kinase-like ATPase, C-terminal domain"/>
    <property type="match status" value="1"/>
</dbReference>
<dbReference type="SUPFAM" id="SSF55785">
    <property type="entry name" value="PYP-like sensor domain (PAS domain)"/>
    <property type="match status" value="2"/>
</dbReference>
<evidence type="ECO:0000259" key="8">
    <source>
        <dbReference type="PROSITE" id="PS50109"/>
    </source>
</evidence>
<feature type="domain" description="Histidine kinase" evidence="8">
    <location>
        <begin position="298"/>
        <end position="514"/>
    </location>
</feature>
<dbReference type="GO" id="GO:0000155">
    <property type="term" value="F:phosphorelay sensor kinase activity"/>
    <property type="evidence" value="ECO:0007669"/>
    <property type="project" value="InterPro"/>
</dbReference>
<sequence length="646" mass="68557">MPKQDTAAPMPAGMARRAPRVPAAAGDAAEAARLHDWLGALEGTALFEVTAQGTVRRWSEAARNVYLYDEDEVSGWHLSRFYAAGSVAAGASERWLADARAGARARLRGWQVRRDGTAFFAEATLVAQPEVDGGPAGFLVICRDITVEAAAGEQASNAGQRVSQLLDTLDDYAVCELGMEGDIRSWSAGAQALFGYAAAEAIGSPVGILYPRGAPAEDGVPAERAALEAVRSTGHWAGEERLQRHDGTMLRCRVRQLLLRDSHGSVSGILWTARDVSDAARLAELEHAGHRVQSFLAILAHELRNPLAPIRNAVDVIRLTPVTDPRIRHCSEIIGRQLQLLTRLVTDLMDVGRVTSGKLKVQPVPILYNEAVAAAVEAVRPAFESAAQRLDVRLPPNPVFVNGDAARLEQVLSNLLSNATKYTARGGSITVTVAAEEGNVVTRVTDNGRGIAPAALDRIFSLFEQEGDDTARSGLGIGLALARAIVEAHGGAVQASSAGEGQGSTFTVLLPRVEMDGASVPRASAGIGAGRRILIVDDSVDSADSMAELLAVLGHQATPAYTGMQALALVESFAPDVVLLDLEMPDMSGFEVLPRLRAARAGLRVFALTGRGTSEDRRRTETAGFDGHLVKPLTVDALCRALQTLD</sequence>
<accession>A0A4Q7S358</accession>
<dbReference type="Gene3D" id="3.40.50.2300">
    <property type="match status" value="1"/>
</dbReference>
<dbReference type="InterPro" id="IPR000014">
    <property type="entry name" value="PAS"/>
</dbReference>
<keyword evidence="4 7" id="KW-0597">Phosphoprotein</keyword>
<dbReference type="AlphaFoldDB" id="A0A4Q7S358"/>
<gene>
    <name evidence="11" type="ORF">EV147_2775</name>
</gene>
<dbReference type="SUPFAM" id="SSF55874">
    <property type="entry name" value="ATPase domain of HSP90 chaperone/DNA topoisomerase II/histidine kinase"/>
    <property type="match status" value="1"/>
</dbReference>
<dbReference type="SUPFAM" id="SSF47384">
    <property type="entry name" value="Homodimeric domain of signal transducing histidine kinase"/>
    <property type="match status" value="1"/>
</dbReference>
<dbReference type="InterPro" id="IPR035965">
    <property type="entry name" value="PAS-like_dom_sf"/>
</dbReference>
<dbReference type="RefSeq" id="WP_235844732.1">
    <property type="nucleotide sequence ID" value="NZ_SGXM01000002.1"/>
</dbReference>
<organism evidence="11 12">
    <name type="scientific">Cupriavidus agavae</name>
    <dbReference type="NCBI Taxonomy" id="1001822"/>
    <lineage>
        <taxon>Bacteria</taxon>
        <taxon>Pseudomonadati</taxon>
        <taxon>Pseudomonadota</taxon>
        <taxon>Betaproteobacteria</taxon>
        <taxon>Burkholderiales</taxon>
        <taxon>Burkholderiaceae</taxon>
        <taxon>Cupriavidus</taxon>
    </lineage>
</organism>
<dbReference type="SMART" id="SM00091">
    <property type="entry name" value="PAS"/>
    <property type="match status" value="2"/>
</dbReference>
<dbReference type="PROSITE" id="PS50113">
    <property type="entry name" value="PAC"/>
    <property type="match status" value="1"/>
</dbReference>
<dbReference type="Gene3D" id="3.30.450.20">
    <property type="entry name" value="PAS domain"/>
    <property type="match status" value="2"/>
</dbReference>
<dbReference type="InterPro" id="IPR036890">
    <property type="entry name" value="HATPase_C_sf"/>
</dbReference>
<dbReference type="InterPro" id="IPR000700">
    <property type="entry name" value="PAS-assoc_C"/>
</dbReference>
<evidence type="ECO:0000259" key="10">
    <source>
        <dbReference type="PROSITE" id="PS50113"/>
    </source>
</evidence>
<proteinExistence type="predicted"/>
<dbReference type="SMART" id="SM00388">
    <property type="entry name" value="HisKA"/>
    <property type="match status" value="1"/>
</dbReference>
<dbReference type="InterPro" id="IPR003661">
    <property type="entry name" value="HisK_dim/P_dom"/>
</dbReference>
<evidence type="ECO:0000256" key="3">
    <source>
        <dbReference type="ARBA" id="ARBA00012438"/>
    </source>
</evidence>
<keyword evidence="6" id="KW-0418">Kinase</keyword>
<dbReference type="InterPro" id="IPR036097">
    <property type="entry name" value="HisK_dim/P_sf"/>
</dbReference>
<dbReference type="Pfam" id="PF00512">
    <property type="entry name" value="HisKA"/>
    <property type="match status" value="1"/>
</dbReference>
<dbReference type="PROSITE" id="PS50109">
    <property type="entry name" value="HIS_KIN"/>
    <property type="match status" value="1"/>
</dbReference>
<feature type="modified residue" description="4-aspartylphosphate" evidence="7">
    <location>
        <position position="581"/>
    </location>
</feature>
<dbReference type="FunFam" id="3.30.565.10:FF:000006">
    <property type="entry name" value="Sensor histidine kinase WalK"/>
    <property type="match status" value="1"/>
</dbReference>
<dbReference type="CDD" id="cd00130">
    <property type="entry name" value="PAS"/>
    <property type="match status" value="2"/>
</dbReference>
<dbReference type="SMART" id="SM00387">
    <property type="entry name" value="HATPase_c"/>
    <property type="match status" value="1"/>
</dbReference>
<dbReference type="CDD" id="cd00082">
    <property type="entry name" value="HisKA"/>
    <property type="match status" value="1"/>
</dbReference>
<dbReference type="Pfam" id="PF08448">
    <property type="entry name" value="PAS_4"/>
    <property type="match status" value="2"/>
</dbReference>
<dbReference type="Gene3D" id="1.10.287.130">
    <property type="match status" value="1"/>
</dbReference>
<dbReference type="InterPro" id="IPR001610">
    <property type="entry name" value="PAC"/>
</dbReference>
<comment type="caution">
    <text evidence="11">The sequence shown here is derived from an EMBL/GenBank/DDBJ whole genome shotgun (WGS) entry which is preliminary data.</text>
</comment>
<dbReference type="EMBL" id="SGXM01000002">
    <property type="protein sequence ID" value="RZT39580.1"/>
    <property type="molecule type" value="Genomic_DNA"/>
</dbReference>
<evidence type="ECO:0000313" key="12">
    <source>
        <dbReference type="Proteomes" id="UP000291078"/>
    </source>
</evidence>
<evidence type="ECO:0000256" key="1">
    <source>
        <dbReference type="ARBA" id="ARBA00000085"/>
    </source>
</evidence>
<dbReference type="EC" id="2.7.13.3" evidence="3"/>
<dbReference type="NCBIfam" id="TIGR00229">
    <property type="entry name" value="sensory_box"/>
    <property type="match status" value="2"/>
</dbReference>
<dbReference type="SUPFAM" id="SSF52172">
    <property type="entry name" value="CheY-like"/>
    <property type="match status" value="1"/>
</dbReference>
<keyword evidence="12" id="KW-1185">Reference proteome</keyword>
<dbReference type="InterPro" id="IPR004358">
    <property type="entry name" value="Sig_transdc_His_kin-like_C"/>
</dbReference>
<dbReference type="InterPro" id="IPR003594">
    <property type="entry name" value="HATPase_dom"/>
</dbReference>
<evidence type="ECO:0000256" key="7">
    <source>
        <dbReference type="PROSITE-ProRule" id="PRU00169"/>
    </source>
</evidence>
<evidence type="ECO:0000256" key="2">
    <source>
        <dbReference type="ARBA" id="ARBA00004429"/>
    </source>
</evidence>
<evidence type="ECO:0000256" key="5">
    <source>
        <dbReference type="ARBA" id="ARBA00022679"/>
    </source>
</evidence>
<dbReference type="PROSITE" id="PS50110">
    <property type="entry name" value="RESPONSE_REGULATORY"/>
    <property type="match status" value="1"/>
</dbReference>